<dbReference type="EMBL" id="VSSQ01139446">
    <property type="protein sequence ID" value="MPN62025.1"/>
    <property type="molecule type" value="Genomic_DNA"/>
</dbReference>
<protein>
    <submittedName>
        <fullName evidence="2">Uncharacterized protein</fullName>
    </submittedName>
</protein>
<gene>
    <name evidence="2" type="ORF">SDC9_209771</name>
</gene>
<organism evidence="2">
    <name type="scientific">bioreactor metagenome</name>
    <dbReference type="NCBI Taxonomy" id="1076179"/>
    <lineage>
        <taxon>unclassified sequences</taxon>
        <taxon>metagenomes</taxon>
        <taxon>ecological metagenomes</taxon>
    </lineage>
</organism>
<feature type="region of interest" description="Disordered" evidence="1">
    <location>
        <begin position="34"/>
        <end position="73"/>
    </location>
</feature>
<evidence type="ECO:0000256" key="1">
    <source>
        <dbReference type="SAM" id="MobiDB-lite"/>
    </source>
</evidence>
<feature type="compositionally biased region" description="Acidic residues" evidence="1">
    <location>
        <begin position="46"/>
        <end position="65"/>
    </location>
</feature>
<accession>A0A645JE73</accession>
<proteinExistence type="predicted"/>
<reference evidence="2" key="1">
    <citation type="submission" date="2019-08" db="EMBL/GenBank/DDBJ databases">
        <authorList>
            <person name="Kucharzyk K."/>
            <person name="Murdoch R.W."/>
            <person name="Higgins S."/>
            <person name="Loffler F."/>
        </authorList>
    </citation>
    <scope>NUCLEOTIDE SEQUENCE</scope>
</reference>
<name>A0A645JE73_9ZZZZ</name>
<sequence length="88" mass="9918">MDQYKNVQKITESASTTSVAITDLKQKVIEQIDSIPEEPKPSQESAAEETDDSNDEEPRVEEEDDDKKIFVLAGDQSARTRRIADLLH</sequence>
<comment type="caution">
    <text evidence="2">The sequence shown here is derived from an EMBL/GenBank/DDBJ whole genome shotgun (WGS) entry which is preliminary data.</text>
</comment>
<dbReference type="AlphaFoldDB" id="A0A645JE73"/>
<evidence type="ECO:0000313" key="2">
    <source>
        <dbReference type="EMBL" id="MPN62025.1"/>
    </source>
</evidence>